<organism evidence="3 4">
    <name type="scientific">Papaver atlanticum</name>
    <dbReference type="NCBI Taxonomy" id="357466"/>
    <lineage>
        <taxon>Eukaryota</taxon>
        <taxon>Viridiplantae</taxon>
        <taxon>Streptophyta</taxon>
        <taxon>Embryophyta</taxon>
        <taxon>Tracheophyta</taxon>
        <taxon>Spermatophyta</taxon>
        <taxon>Magnoliopsida</taxon>
        <taxon>Ranunculales</taxon>
        <taxon>Papaveraceae</taxon>
        <taxon>Papaveroideae</taxon>
        <taxon>Papaver</taxon>
    </lineage>
</organism>
<evidence type="ECO:0000313" key="4">
    <source>
        <dbReference type="Proteomes" id="UP001202328"/>
    </source>
</evidence>
<feature type="domain" description="J" evidence="2">
    <location>
        <begin position="67"/>
        <end position="131"/>
    </location>
</feature>
<comment type="caution">
    <text evidence="3">The sequence shown here is derived from an EMBL/GenBank/DDBJ whole genome shotgun (WGS) entry which is preliminary data.</text>
</comment>
<dbReference type="Proteomes" id="UP001202328">
    <property type="component" value="Unassembled WGS sequence"/>
</dbReference>
<evidence type="ECO:0000313" key="3">
    <source>
        <dbReference type="EMBL" id="KAI3953057.1"/>
    </source>
</evidence>
<dbReference type="PRINTS" id="PR00625">
    <property type="entry name" value="JDOMAIN"/>
</dbReference>
<dbReference type="SMART" id="SM00271">
    <property type="entry name" value="DnaJ"/>
    <property type="match status" value="1"/>
</dbReference>
<dbReference type="CDD" id="cd06257">
    <property type="entry name" value="DnaJ"/>
    <property type="match status" value="1"/>
</dbReference>
<dbReference type="PANTHER" id="PTHR47374:SF6">
    <property type="entry name" value="ENDOSOME ANTIGEN-LIKE PROTEIN, PUTATIVE (DUF3444)-RELATED"/>
    <property type="match status" value="1"/>
</dbReference>
<sequence length="396" mass="44301">MECNKEEGVRAKELAEKKMNSKDYVGARTMVIKAQKLFPSIENISQMLTVCQVHCSAECKVLGSDPDWYDILQIEQTADEATIKKQFRKLALQLHPDKNKFPGAEAAFKLIEEAQRFLFDQSKRSQFDVKRNIMRPGQQMQSQNQPSRSNDPSKQPGVHSNPSSTGTAAQFKSMNPHPQKQQQIPPVYANDLLWTVCPFCSIRYHRDIMNRAPRCRRCMKPFIANNLNKQGMPSGVHNRPFPQKNDLNKRGMPSGVNNRPSPQMKKARRGGRKVAPVKIQGKRGNVAAVSQPPTMSRRASVAGGAPKPNVKEDVNVRVEVGNKGKSIPAEPKPAGTKSRKRGRNSNSEEVTDSFKTGSSCDREEDGDRKAGQNPGLNSGRNTRRSSRLKHDVSYKE</sequence>
<dbReference type="PROSITE" id="PS50076">
    <property type="entry name" value="DNAJ_2"/>
    <property type="match status" value="1"/>
</dbReference>
<proteinExistence type="predicted"/>
<feature type="region of interest" description="Disordered" evidence="1">
    <location>
        <begin position="135"/>
        <end position="182"/>
    </location>
</feature>
<feature type="compositionally biased region" description="Polar residues" evidence="1">
    <location>
        <begin position="344"/>
        <end position="359"/>
    </location>
</feature>
<keyword evidence="4" id="KW-1185">Reference proteome</keyword>
<feature type="compositionally biased region" description="Polar residues" evidence="1">
    <location>
        <begin position="138"/>
        <end position="182"/>
    </location>
</feature>
<reference evidence="3" key="1">
    <citation type="submission" date="2022-04" db="EMBL/GenBank/DDBJ databases">
        <title>A functionally conserved STORR gene fusion in Papaver species that diverged 16.8 million years ago.</title>
        <authorList>
            <person name="Catania T."/>
        </authorList>
    </citation>
    <scope>NUCLEOTIDE SEQUENCE</scope>
    <source>
        <strain evidence="3">S-188037</strain>
    </source>
</reference>
<gene>
    <name evidence="3" type="ORF">MKW98_020252</name>
</gene>
<feature type="region of interest" description="Disordered" evidence="1">
    <location>
        <begin position="229"/>
        <end position="396"/>
    </location>
</feature>
<evidence type="ECO:0000259" key="2">
    <source>
        <dbReference type="PROSITE" id="PS50076"/>
    </source>
</evidence>
<dbReference type="EMBL" id="JAJJMB010002072">
    <property type="protein sequence ID" value="KAI3953057.1"/>
    <property type="molecule type" value="Genomic_DNA"/>
</dbReference>
<protein>
    <recommendedName>
        <fullName evidence="2">J domain-containing protein</fullName>
    </recommendedName>
</protein>
<dbReference type="Gene3D" id="1.10.287.110">
    <property type="entry name" value="DnaJ domain"/>
    <property type="match status" value="1"/>
</dbReference>
<name>A0AAD4TE61_9MAGN</name>
<dbReference type="AlphaFoldDB" id="A0AAD4TE61"/>
<dbReference type="InterPro" id="IPR001623">
    <property type="entry name" value="DnaJ_domain"/>
</dbReference>
<dbReference type="SUPFAM" id="SSF46565">
    <property type="entry name" value="Chaperone J-domain"/>
    <property type="match status" value="1"/>
</dbReference>
<evidence type="ECO:0000256" key="1">
    <source>
        <dbReference type="SAM" id="MobiDB-lite"/>
    </source>
</evidence>
<dbReference type="Pfam" id="PF00226">
    <property type="entry name" value="DnaJ"/>
    <property type="match status" value="1"/>
</dbReference>
<dbReference type="PANTHER" id="PTHR47374">
    <property type="entry name" value="ENDOSOME ANTIGEN-LIKE PROTEIN, PUTATIVE (DUF3444)-RELATED"/>
    <property type="match status" value="1"/>
</dbReference>
<accession>A0AAD4TE61</accession>
<feature type="compositionally biased region" description="Basic and acidic residues" evidence="1">
    <location>
        <begin position="309"/>
        <end position="322"/>
    </location>
</feature>
<dbReference type="InterPro" id="IPR036869">
    <property type="entry name" value="J_dom_sf"/>
</dbReference>